<dbReference type="PROSITE" id="PS00211">
    <property type="entry name" value="ABC_TRANSPORTER_1"/>
    <property type="match status" value="1"/>
</dbReference>
<sequence length="581" mass="62931">MNRTLDVRMLIGMAPWSLGSAALLACLSALASLVPFYCLYRIASELFVPTPNIAEIQGWVAWAVLAVLLRWALMAASHSLAHLGAFDVIHRLRLCIAERLAHASPRFHAARGSGELRKVVMDDVGSLEGLLAHLLPDAAAALCTPLFAFALLLTMDWRLGLAALAPLPVALLLQAWMMRGGRQRMVDWQAMQARLSAQWAEYLRGMPVVKAFGLHARSFGKLESNVLALASWVEHHAARLSVGWAWFTALLSANLILIAPLGVWLHGRGEVDAATVVLFLLVAPIVLQPLLRLTFALGEQQRRQVALERIDALLQAPPMNTPQHAVAPAATTLHAVTFDNVHLAYDGQAALRGVSFTAPAGQVTALVGASGSGKSSLLRLVSRLEEADVGEVRVAGKDVREWPQDALLQRLGTVLQEVFLFHGSVADNLRRARPDATDAELAAAARAARADGFISALPQGYDTPLGERGAGLSGGERQRLTLARALLRDTPILLLDEATAHADAENDRLIHESLLQACQGRTLLMVAHRLYSVRHADHIVVLDAGKVVGQGRHEELLASCPTYRKSWEDQQAAADWQLARG</sequence>
<name>A0A917PQ07_9PSED</name>
<dbReference type="GO" id="GO:0016887">
    <property type="term" value="F:ATP hydrolysis activity"/>
    <property type="evidence" value="ECO:0007669"/>
    <property type="project" value="InterPro"/>
</dbReference>
<reference evidence="12" key="1">
    <citation type="journal article" date="2014" name="Int. J. Syst. Evol. Microbiol.">
        <title>Complete genome sequence of Corynebacterium casei LMG S-19264T (=DSM 44701T), isolated from a smear-ripened cheese.</title>
        <authorList>
            <consortium name="US DOE Joint Genome Institute (JGI-PGF)"/>
            <person name="Walter F."/>
            <person name="Albersmeier A."/>
            <person name="Kalinowski J."/>
            <person name="Ruckert C."/>
        </authorList>
    </citation>
    <scope>NUCLEOTIDE SEQUENCE</scope>
    <source>
        <strain evidence="12">JCM 30078</strain>
    </source>
</reference>
<dbReference type="SUPFAM" id="SSF52540">
    <property type="entry name" value="P-loop containing nucleoside triphosphate hydrolases"/>
    <property type="match status" value="1"/>
</dbReference>
<feature type="transmembrane region" description="Helical" evidence="9">
    <location>
        <begin position="55"/>
        <end position="73"/>
    </location>
</feature>
<feature type="transmembrane region" description="Helical" evidence="9">
    <location>
        <begin position="273"/>
        <end position="295"/>
    </location>
</feature>
<evidence type="ECO:0000256" key="5">
    <source>
        <dbReference type="ARBA" id="ARBA00022741"/>
    </source>
</evidence>
<keyword evidence="7 9" id="KW-1133">Transmembrane helix</keyword>
<dbReference type="InterPro" id="IPR036640">
    <property type="entry name" value="ABC1_TM_sf"/>
</dbReference>
<organism evidence="12 13">
    <name type="scientific">Pseudomonas matsuisoli</name>
    <dbReference type="NCBI Taxonomy" id="1515666"/>
    <lineage>
        <taxon>Bacteria</taxon>
        <taxon>Pseudomonadati</taxon>
        <taxon>Pseudomonadota</taxon>
        <taxon>Gammaproteobacteria</taxon>
        <taxon>Pseudomonadales</taxon>
        <taxon>Pseudomonadaceae</taxon>
        <taxon>Pseudomonas</taxon>
    </lineage>
</organism>
<evidence type="ECO:0000256" key="8">
    <source>
        <dbReference type="ARBA" id="ARBA00023136"/>
    </source>
</evidence>
<dbReference type="PANTHER" id="PTHR24221">
    <property type="entry name" value="ATP-BINDING CASSETTE SUB-FAMILY B"/>
    <property type="match status" value="1"/>
</dbReference>
<comment type="subcellular location">
    <subcellularLocation>
        <location evidence="1">Cell membrane</location>
        <topology evidence="1">Multi-pass membrane protein</topology>
    </subcellularLocation>
</comment>
<dbReference type="EMBL" id="BMPO01000002">
    <property type="protein sequence ID" value="GGJ86936.1"/>
    <property type="molecule type" value="Genomic_DNA"/>
</dbReference>
<keyword evidence="2" id="KW-0813">Transport</keyword>
<dbReference type="Gene3D" id="1.20.1560.10">
    <property type="entry name" value="ABC transporter type 1, transmembrane domain"/>
    <property type="match status" value="1"/>
</dbReference>
<keyword evidence="5" id="KW-0547">Nucleotide-binding</keyword>
<evidence type="ECO:0000256" key="3">
    <source>
        <dbReference type="ARBA" id="ARBA00022475"/>
    </source>
</evidence>
<feature type="transmembrane region" description="Helical" evidence="9">
    <location>
        <begin position="244"/>
        <end position="267"/>
    </location>
</feature>
<proteinExistence type="predicted"/>
<comment type="caution">
    <text evidence="12">The sequence shown here is derived from an EMBL/GenBank/DDBJ whole genome shotgun (WGS) entry which is preliminary data.</text>
</comment>
<feature type="transmembrane region" description="Helical" evidence="9">
    <location>
        <begin position="159"/>
        <end position="177"/>
    </location>
</feature>
<accession>A0A917PQ07</accession>
<evidence type="ECO:0000256" key="6">
    <source>
        <dbReference type="ARBA" id="ARBA00022840"/>
    </source>
</evidence>
<dbReference type="AlphaFoldDB" id="A0A917PQ07"/>
<reference evidence="12" key="2">
    <citation type="submission" date="2020-09" db="EMBL/GenBank/DDBJ databases">
        <authorList>
            <person name="Sun Q."/>
            <person name="Ohkuma M."/>
        </authorList>
    </citation>
    <scope>NUCLEOTIDE SEQUENCE</scope>
    <source>
        <strain evidence="12">JCM 30078</strain>
    </source>
</reference>
<evidence type="ECO:0000313" key="12">
    <source>
        <dbReference type="EMBL" id="GGJ86936.1"/>
    </source>
</evidence>
<dbReference type="RefSeq" id="WP_188982152.1">
    <property type="nucleotide sequence ID" value="NZ_BMPO01000002.1"/>
</dbReference>
<keyword evidence="4 9" id="KW-0812">Transmembrane</keyword>
<keyword evidence="8 9" id="KW-0472">Membrane</keyword>
<dbReference type="InterPro" id="IPR017871">
    <property type="entry name" value="ABC_transporter-like_CS"/>
</dbReference>
<keyword evidence="6 12" id="KW-0067">ATP-binding</keyword>
<evidence type="ECO:0000256" key="4">
    <source>
        <dbReference type="ARBA" id="ARBA00022692"/>
    </source>
</evidence>
<dbReference type="PROSITE" id="PS50893">
    <property type="entry name" value="ABC_TRANSPORTER_2"/>
    <property type="match status" value="1"/>
</dbReference>
<evidence type="ECO:0000256" key="2">
    <source>
        <dbReference type="ARBA" id="ARBA00022448"/>
    </source>
</evidence>
<dbReference type="InterPro" id="IPR027417">
    <property type="entry name" value="P-loop_NTPase"/>
</dbReference>
<feature type="domain" description="ABC transporter" evidence="10">
    <location>
        <begin position="336"/>
        <end position="569"/>
    </location>
</feature>
<feature type="transmembrane region" description="Helical" evidence="9">
    <location>
        <begin position="130"/>
        <end position="153"/>
    </location>
</feature>
<dbReference type="Gene3D" id="3.40.50.300">
    <property type="entry name" value="P-loop containing nucleotide triphosphate hydrolases"/>
    <property type="match status" value="1"/>
</dbReference>
<dbReference type="InterPro" id="IPR003439">
    <property type="entry name" value="ABC_transporter-like_ATP-bd"/>
</dbReference>
<dbReference type="SMART" id="SM00382">
    <property type="entry name" value="AAA"/>
    <property type="match status" value="1"/>
</dbReference>
<dbReference type="GO" id="GO:0140359">
    <property type="term" value="F:ABC-type transporter activity"/>
    <property type="evidence" value="ECO:0007669"/>
    <property type="project" value="InterPro"/>
</dbReference>
<evidence type="ECO:0000259" key="10">
    <source>
        <dbReference type="PROSITE" id="PS50893"/>
    </source>
</evidence>
<evidence type="ECO:0000259" key="11">
    <source>
        <dbReference type="PROSITE" id="PS50929"/>
    </source>
</evidence>
<evidence type="ECO:0000256" key="1">
    <source>
        <dbReference type="ARBA" id="ARBA00004651"/>
    </source>
</evidence>
<keyword evidence="3" id="KW-1003">Cell membrane</keyword>
<dbReference type="InterPro" id="IPR003593">
    <property type="entry name" value="AAA+_ATPase"/>
</dbReference>
<dbReference type="SUPFAM" id="SSF90123">
    <property type="entry name" value="ABC transporter transmembrane region"/>
    <property type="match status" value="1"/>
</dbReference>
<dbReference type="GO" id="GO:0005524">
    <property type="term" value="F:ATP binding"/>
    <property type="evidence" value="ECO:0007669"/>
    <property type="project" value="UniProtKB-KW"/>
</dbReference>
<dbReference type="InterPro" id="IPR039421">
    <property type="entry name" value="Type_1_exporter"/>
</dbReference>
<dbReference type="CDD" id="cd07346">
    <property type="entry name" value="ABC_6TM_exporters"/>
    <property type="match status" value="1"/>
</dbReference>
<dbReference type="PANTHER" id="PTHR24221:SF654">
    <property type="entry name" value="ATP-BINDING CASSETTE SUB-FAMILY B MEMBER 6"/>
    <property type="match status" value="1"/>
</dbReference>
<dbReference type="PROSITE" id="PS50929">
    <property type="entry name" value="ABC_TM1F"/>
    <property type="match status" value="1"/>
</dbReference>
<dbReference type="GO" id="GO:0005886">
    <property type="term" value="C:plasma membrane"/>
    <property type="evidence" value="ECO:0007669"/>
    <property type="project" value="UniProtKB-SubCell"/>
</dbReference>
<evidence type="ECO:0000313" key="13">
    <source>
        <dbReference type="Proteomes" id="UP000635983"/>
    </source>
</evidence>
<keyword evidence="13" id="KW-1185">Reference proteome</keyword>
<dbReference type="Pfam" id="PF00664">
    <property type="entry name" value="ABC_membrane"/>
    <property type="match status" value="1"/>
</dbReference>
<feature type="domain" description="ABC transmembrane type-1" evidence="11">
    <location>
        <begin position="21"/>
        <end position="302"/>
    </location>
</feature>
<dbReference type="Proteomes" id="UP000635983">
    <property type="component" value="Unassembled WGS sequence"/>
</dbReference>
<evidence type="ECO:0000256" key="7">
    <source>
        <dbReference type="ARBA" id="ARBA00022989"/>
    </source>
</evidence>
<gene>
    <name evidence="12" type="ORF">GCM10009304_11170</name>
</gene>
<dbReference type="Pfam" id="PF00005">
    <property type="entry name" value="ABC_tran"/>
    <property type="match status" value="1"/>
</dbReference>
<dbReference type="InterPro" id="IPR011527">
    <property type="entry name" value="ABC1_TM_dom"/>
</dbReference>
<evidence type="ECO:0000256" key="9">
    <source>
        <dbReference type="SAM" id="Phobius"/>
    </source>
</evidence>
<protein>
    <submittedName>
        <fullName evidence="12">ABC transporter ATP-binding protein</fullName>
    </submittedName>
</protein>
<dbReference type="FunFam" id="3.40.50.300:FF:000221">
    <property type="entry name" value="Multidrug ABC transporter ATP-binding protein"/>
    <property type="match status" value="1"/>
</dbReference>
<dbReference type="PROSITE" id="PS51257">
    <property type="entry name" value="PROKAR_LIPOPROTEIN"/>
    <property type="match status" value="1"/>
</dbReference>